<evidence type="ECO:0000313" key="1">
    <source>
        <dbReference type="EMBL" id="RLL15936.1"/>
    </source>
</evidence>
<evidence type="ECO:0008006" key="3">
    <source>
        <dbReference type="Google" id="ProtNLM"/>
    </source>
</evidence>
<name>A0ABX9TQP0_9GAMM</name>
<proteinExistence type="predicted"/>
<reference evidence="1 2" key="1">
    <citation type="submission" date="2018-09" db="EMBL/GenBank/DDBJ databases">
        <title>The draft genome of Acinetobacter sp. strains.</title>
        <authorList>
            <person name="Qin J."/>
            <person name="Feng Y."/>
            <person name="Zong Z."/>
        </authorList>
    </citation>
    <scope>NUCLEOTIDE SEQUENCE [LARGE SCALE GENOMIC DNA]</scope>
    <source>
        <strain evidence="1 2">WCHAc060005</strain>
    </source>
</reference>
<dbReference type="EMBL" id="RCHC01000078">
    <property type="protein sequence ID" value="RLL15936.1"/>
    <property type="molecule type" value="Genomic_DNA"/>
</dbReference>
<evidence type="ECO:0000313" key="2">
    <source>
        <dbReference type="Proteomes" id="UP000280271"/>
    </source>
</evidence>
<keyword evidence="2" id="KW-1185">Reference proteome</keyword>
<dbReference type="Proteomes" id="UP000280271">
    <property type="component" value="Unassembled WGS sequence"/>
</dbReference>
<accession>A0ABX9TQP0</accession>
<sequence>VYASDLNQLTESLDKSHMYYQNMRQAMLLKAKELKCTFDKHKEMWISPPEFNGINDTQRDDLQAFITERGLDVKTVCEHLGIDSLMQIDSTKIQLVKQDIDQLAKEGTQA</sequence>
<comment type="caution">
    <text evidence="1">The sequence shown here is derived from an EMBL/GenBank/DDBJ whole genome shotgun (WGS) entry which is preliminary data.</text>
</comment>
<feature type="non-terminal residue" evidence="1">
    <location>
        <position position="1"/>
    </location>
</feature>
<gene>
    <name evidence="1" type="ORF">D9K81_18290</name>
</gene>
<organism evidence="1 2">
    <name type="scientific">Acinetobacter chengduensis</name>
    <dbReference type="NCBI Taxonomy" id="2420890"/>
    <lineage>
        <taxon>Bacteria</taxon>
        <taxon>Pseudomonadati</taxon>
        <taxon>Pseudomonadota</taxon>
        <taxon>Gammaproteobacteria</taxon>
        <taxon>Moraxellales</taxon>
        <taxon>Moraxellaceae</taxon>
        <taxon>Acinetobacter</taxon>
    </lineage>
</organism>
<protein>
    <recommendedName>
        <fullName evidence="3">AAA family ATPase</fullName>
    </recommendedName>
</protein>